<dbReference type="EMBL" id="JAGKSP010000020">
    <property type="protein sequence ID" value="MBP3966610.1"/>
    <property type="molecule type" value="Genomic_DNA"/>
</dbReference>
<keyword evidence="1" id="KW-0472">Membrane</keyword>
<feature type="transmembrane region" description="Helical" evidence="1">
    <location>
        <begin position="16"/>
        <end position="36"/>
    </location>
</feature>
<feature type="transmembrane region" description="Helical" evidence="1">
    <location>
        <begin position="176"/>
        <end position="197"/>
    </location>
</feature>
<dbReference type="Proteomes" id="UP000673394">
    <property type="component" value="Unassembled WGS sequence"/>
</dbReference>
<evidence type="ECO:0000313" key="2">
    <source>
        <dbReference type="EMBL" id="MBP3966610.1"/>
    </source>
</evidence>
<keyword evidence="1" id="KW-0812">Transmembrane</keyword>
<feature type="transmembrane region" description="Helical" evidence="1">
    <location>
        <begin position="56"/>
        <end position="82"/>
    </location>
</feature>
<name>A0ABS5CLB1_9BACL</name>
<evidence type="ECO:0000313" key="3">
    <source>
        <dbReference type="Proteomes" id="UP000673394"/>
    </source>
</evidence>
<feature type="transmembrane region" description="Helical" evidence="1">
    <location>
        <begin position="109"/>
        <end position="135"/>
    </location>
</feature>
<evidence type="ECO:0000256" key="1">
    <source>
        <dbReference type="SAM" id="Phobius"/>
    </source>
</evidence>
<feature type="transmembrane region" description="Helical" evidence="1">
    <location>
        <begin position="147"/>
        <end position="169"/>
    </location>
</feature>
<feature type="transmembrane region" description="Helical" evidence="1">
    <location>
        <begin position="259"/>
        <end position="278"/>
    </location>
</feature>
<gene>
    <name evidence="2" type="ORF">I8J30_28400</name>
</gene>
<reference evidence="2 3" key="1">
    <citation type="submission" date="2021-04" db="EMBL/GenBank/DDBJ databases">
        <title>Paenibacillus sp. DLE-14 whole genome sequence.</title>
        <authorList>
            <person name="Ham Y.J."/>
        </authorList>
    </citation>
    <scope>NUCLEOTIDE SEQUENCE [LARGE SCALE GENOMIC DNA]</scope>
    <source>
        <strain evidence="2 3">DLE-14</strain>
    </source>
</reference>
<protein>
    <submittedName>
        <fullName evidence="2">ABC transporter permease subunit</fullName>
    </submittedName>
</protein>
<proteinExistence type="predicted"/>
<sequence>MMWISYAGKELFRKKIWIVSMVLTVLFVGLFCYGLSQIASHTQGELVPAQALMNGLSFLTLGLIFSQMIMAFLVLFSTMGVISGEVESGLMLAVLARPIPRWKVYLGRYAGISSWLIIYSILLFLAILLPVHYWLDYPLDVPSALKALLYFVWAPQLLLAVTLLGSIYLPMLGNGVACAMLYGLSLFSGFAENLYAIQGTGDNQTASQLSLFISMLMPSNAMLRRITYELFNGLNLPVTTDMIQSLGPFSAINVPSAAFIGYTVLYFIILLGLGCAAFRRKDIA</sequence>
<keyword evidence="3" id="KW-1185">Reference proteome</keyword>
<comment type="caution">
    <text evidence="2">The sequence shown here is derived from an EMBL/GenBank/DDBJ whole genome shotgun (WGS) entry which is preliminary data.</text>
</comment>
<dbReference type="RefSeq" id="WP_210663862.1">
    <property type="nucleotide sequence ID" value="NZ_JAGKSP010000020.1"/>
</dbReference>
<organism evidence="2 3">
    <name type="scientific">Paenibacillus lignilyticus</name>
    <dbReference type="NCBI Taxonomy" id="1172615"/>
    <lineage>
        <taxon>Bacteria</taxon>
        <taxon>Bacillati</taxon>
        <taxon>Bacillota</taxon>
        <taxon>Bacilli</taxon>
        <taxon>Bacillales</taxon>
        <taxon>Paenibacillaceae</taxon>
        <taxon>Paenibacillus</taxon>
    </lineage>
</organism>
<keyword evidence="1" id="KW-1133">Transmembrane helix</keyword>
<accession>A0ABS5CLB1</accession>
<dbReference type="Pfam" id="PF12679">
    <property type="entry name" value="ABC2_membrane_2"/>
    <property type="match status" value="1"/>
</dbReference>